<evidence type="ECO:0000313" key="2">
    <source>
        <dbReference type="EMBL" id="VCW97798.1"/>
    </source>
</evidence>
<sequence length="65" mass="7034">MLGFNSCPLWGRTQRPTAWQVPGRDREGRILQKHPPGELGVAVDTIPETSRGVQALQGTGRPAAN</sequence>
<evidence type="ECO:0000313" key="3">
    <source>
        <dbReference type="Proteomes" id="UP000269945"/>
    </source>
</evidence>
<proteinExistence type="predicted"/>
<name>A0A9X9LW37_GULGU</name>
<organism evidence="2 3">
    <name type="scientific">Gulo gulo</name>
    <name type="common">Wolverine</name>
    <name type="synonym">Gluton</name>
    <dbReference type="NCBI Taxonomy" id="48420"/>
    <lineage>
        <taxon>Eukaryota</taxon>
        <taxon>Metazoa</taxon>
        <taxon>Chordata</taxon>
        <taxon>Craniata</taxon>
        <taxon>Vertebrata</taxon>
        <taxon>Euteleostomi</taxon>
        <taxon>Mammalia</taxon>
        <taxon>Eutheria</taxon>
        <taxon>Laurasiatheria</taxon>
        <taxon>Carnivora</taxon>
        <taxon>Caniformia</taxon>
        <taxon>Musteloidea</taxon>
        <taxon>Mustelidae</taxon>
        <taxon>Guloninae</taxon>
        <taxon>Gulo</taxon>
    </lineage>
</organism>
<reference evidence="2 3" key="1">
    <citation type="submission" date="2018-10" db="EMBL/GenBank/DDBJ databases">
        <authorList>
            <person name="Ekblom R."/>
            <person name="Jareborg N."/>
        </authorList>
    </citation>
    <scope>NUCLEOTIDE SEQUENCE [LARGE SCALE GENOMIC DNA]</scope>
    <source>
        <tissue evidence="2">Muscle</tissue>
    </source>
</reference>
<gene>
    <name evidence="2" type="ORF">BN2614_LOCUS2</name>
</gene>
<comment type="caution">
    <text evidence="2">The sequence shown here is derived from an EMBL/GenBank/DDBJ whole genome shotgun (WGS) entry which is preliminary data.</text>
</comment>
<protein>
    <submittedName>
        <fullName evidence="2">Uncharacterized protein</fullName>
    </submittedName>
</protein>
<evidence type="ECO:0000256" key="1">
    <source>
        <dbReference type="SAM" id="MobiDB-lite"/>
    </source>
</evidence>
<feature type="region of interest" description="Disordered" evidence="1">
    <location>
        <begin position="1"/>
        <end position="23"/>
    </location>
</feature>
<dbReference type="Proteomes" id="UP000269945">
    <property type="component" value="Unassembled WGS sequence"/>
</dbReference>
<accession>A0A9X9LW37</accession>
<keyword evidence="3" id="KW-1185">Reference proteome</keyword>
<dbReference type="EMBL" id="CYRY02023085">
    <property type="protein sequence ID" value="VCW97798.1"/>
    <property type="molecule type" value="Genomic_DNA"/>
</dbReference>
<dbReference type="AlphaFoldDB" id="A0A9X9LW37"/>